<feature type="transmembrane region" description="Helical" evidence="7">
    <location>
        <begin position="20"/>
        <end position="43"/>
    </location>
</feature>
<comment type="similarity">
    <text evidence="2">Belongs to the polysaccharide synthase family.</text>
</comment>
<dbReference type="PANTHER" id="PTHR30250:SF10">
    <property type="entry name" value="LIPOPOLYSACCHARIDE BIOSYNTHESIS PROTEIN WZXC"/>
    <property type="match status" value="1"/>
</dbReference>
<dbReference type="CDD" id="cd13127">
    <property type="entry name" value="MATE_tuaB_like"/>
    <property type="match status" value="1"/>
</dbReference>
<dbReference type="InterPro" id="IPR050833">
    <property type="entry name" value="Poly_Biosynth_Transport"/>
</dbReference>
<protein>
    <submittedName>
        <fullName evidence="8">Teichuronic acid biosynthesis protein TuaB</fullName>
    </submittedName>
</protein>
<proteinExistence type="inferred from homology"/>
<dbReference type="Pfam" id="PF13440">
    <property type="entry name" value="Polysacc_synt_3"/>
    <property type="match status" value="1"/>
</dbReference>
<sequence length="497" mass="53162">MDPGIHADSDAGKVQFGLKWTALSMVLFRFARLGTTIVLARILTKPDFGLVTMAMAFIMAFQALRDIGFGPAFVQRKDLDAEEEQTFTSTMFWVVGAINVVMFLVGYAMAPYAATYFDKLDGLAPILQGVFCLLLIEALSTVPTAILQKRLEFGMIATGEMVGIVLHTVLSIALALLGFGAWSIVLGTLGSRLAQTLLVVRMSGWRPTRTFSAHAAKELFGFGRYLWGNSLLGASSKVVDKMVVGKILGDTALGYYGNAYNLCTTASKPIFSIILRVTFPALSRIQDDAPAIRRAILTAITSVSLVTVPLSFGLSAVATDFVTVVYGPSWAPMGPIVQILAAYGIVASVGSITSPILMATGRVRNLFYYSLLGQALMVALFLWFGRYDAVGIACGLLGATFSAELFAFCFAMRSIGLPLRQGAAPIARSLAAATIMYAAVLVTERTLATLTPLQRLPISVLVGILTYAAATFLLNRRAAQTSLKGVKGVLLSKGRLA</sequence>
<gene>
    <name evidence="8" type="primary">tuaB</name>
    <name evidence="8" type="ORF">Poly30_18400</name>
</gene>
<feature type="transmembrane region" description="Helical" evidence="7">
    <location>
        <begin position="122"/>
        <end position="142"/>
    </location>
</feature>
<feature type="transmembrane region" description="Helical" evidence="7">
    <location>
        <begin position="366"/>
        <end position="384"/>
    </location>
</feature>
<feature type="transmembrane region" description="Helical" evidence="7">
    <location>
        <begin position="50"/>
        <end position="70"/>
    </location>
</feature>
<dbReference type="PANTHER" id="PTHR30250">
    <property type="entry name" value="PST FAMILY PREDICTED COLANIC ACID TRANSPORTER"/>
    <property type="match status" value="1"/>
</dbReference>
<reference evidence="8 9" key="1">
    <citation type="submission" date="2019-02" db="EMBL/GenBank/DDBJ databases">
        <title>Deep-cultivation of Planctomycetes and their phenomic and genomic characterization uncovers novel biology.</title>
        <authorList>
            <person name="Wiegand S."/>
            <person name="Jogler M."/>
            <person name="Boedeker C."/>
            <person name="Pinto D."/>
            <person name="Vollmers J."/>
            <person name="Rivas-Marin E."/>
            <person name="Kohn T."/>
            <person name="Peeters S.H."/>
            <person name="Heuer A."/>
            <person name="Rast P."/>
            <person name="Oberbeckmann S."/>
            <person name="Bunk B."/>
            <person name="Jeske O."/>
            <person name="Meyerdierks A."/>
            <person name="Storesund J.E."/>
            <person name="Kallscheuer N."/>
            <person name="Luecker S."/>
            <person name="Lage O.M."/>
            <person name="Pohl T."/>
            <person name="Merkel B.J."/>
            <person name="Hornburger P."/>
            <person name="Mueller R.-W."/>
            <person name="Bruemmer F."/>
            <person name="Labrenz M."/>
            <person name="Spormann A.M."/>
            <person name="Op den Camp H."/>
            <person name="Overmann J."/>
            <person name="Amann R."/>
            <person name="Jetten M.S.M."/>
            <person name="Mascher T."/>
            <person name="Medema M.H."/>
            <person name="Devos D.P."/>
            <person name="Kaster A.-K."/>
            <person name="Ovreas L."/>
            <person name="Rohde M."/>
            <person name="Galperin M.Y."/>
            <person name="Jogler C."/>
        </authorList>
    </citation>
    <scope>NUCLEOTIDE SEQUENCE [LARGE SCALE GENOMIC DNA]</scope>
    <source>
        <strain evidence="8 9">Poly30</strain>
    </source>
</reference>
<evidence type="ECO:0000256" key="3">
    <source>
        <dbReference type="ARBA" id="ARBA00022475"/>
    </source>
</evidence>
<name>A0A518EQH2_9BACT</name>
<evidence type="ECO:0000256" key="4">
    <source>
        <dbReference type="ARBA" id="ARBA00022692"/>
    </source>
</evidence>
<keyword evidence="6 7" id="KW-0472">Membrane</keyword>
<dbReference type="Proteomes" id="UP000320390">
    <property type="component" value="Chromosome"/>
</dbReference>
<feature type="transmembrane region" description="Helical" evidence="7">
    <location>
        <begin position="423"/>
        <end position="443"/>
    </location>
</feature>
<evidence type="ECO:0000256" key="2">
    <source>
        <dbReference type="ARBA" id="ARBA00007430"/>
    </source>
</evidence>
<evidence type="ECO:0000256" key="7">
    <source>
        <dbReference type="SAM" id="Phobius"/>
    </source>
</evidence>
<comment type="subcellular location">
    <subcellularLocation>
        <location evidence="1">Cell membrane</location>
        <topology evidence="1">Multi-pass membrane protein</topology>
    </subcellularLocation>
</comment>
<evidence type="ECO:0000256" key="1">
    <source>
        <dbReference type="ARBA" id="ARBA00004651"/>
    </source>
</evidence>
<keyword evidence="3" id="KW-1003">Cell membrane</keyword>
<feature type="transmembrane region" description="Helical" evidence="7">
    <location>
        <begin position="295"/>
        <end position="316"/>
    </location>
</feature>
<keyword evidence="4 7" id="KW-0812">Transmembrane</keyword>
<accession>A0A518EQH2</accession>
<organism evidence="8 9">
    <name type="scientific">Saltatorellus ferox</name>
    <dbReference type="NCBI Taxonomy" id="2528018"/>
    <lineage>
        <taxon>Bacteria</taxon>
        <taxon>Pseudomonadati</taxon>
        <taxon>Planctomycetota</taxon>
        <taxon>Planctomycetia</taxon>
        <taxon>Planctomycetia incertae sedis</taxon>
        <taxon>Saltatorellus</taxon>
    </lineage>
</organism>
<feature type="transmembrane region" description="Helical" evidence="7">
    <location>
        <begin position="336"/>
        <end position="359"/>
    </location>
</feature>
<feature type="transmembrane region" description="Helical" evidence="7">
    <location>
        <begin position="162"/>
        <end position="185"/>
    </location>
</feature>
<feature type="transmembrane region" description="Helical" evidence="7">
    <location>
        <begin position="455"/>
        <end position="474"/>
    </location>
</feature>
<keyword evidence="9" id="KW-1185">Reference proteome</keyword>
<dbReference type="EMBL" id="CP036434">
    <property type="protein sequence ID" value="QDV06331.1"/>
    <property type="molecule type" value="Genomic_DNA"/>
</dbReference>
<feature type="transmembrane region" description="Helical" evidence="7">
    <location>
        <begin position="390"/>
        <end position="411"/>
    </location>
</feature>
<evidence type="ECO:0000256" key="6">
    <source>
        <dbReference type="ARBA" id="ARBA00023136"/>
    </source>
</evidence>
<dbReference type="GO" id="GO:0005886">
    <property type="term" value="C:plasma membrane"/>
    <property type="evidence" value="ECO:0007669"/>
    <property type="project" value="UniProtKB-SubCell"/>
</dbReference>
<evidence type="ECO:0000256" key="5">
    <source>
        <dbReference type="ARBA" id="ARBA00022989"/>
    </source>
</evidence>
<feature type="transmembrane region" description="Helical" evidence="7">
    <location>
        <begin position="90"/>
        <end position="110"/>
    </location>
</feature>
<evidence type="ECO:0000313" key="8">
    <source>
        <dbReference type="EMBL" id="QDV06331.1"/>
    </source>
</evidence>
<keyword evidence="5 7" id="KW-1133">Transmembrane helix</keyword>
<evidence type="ECO:0000313" key="9">
    <source>
        <dbReference type="Proteomes" id="UP000320390"/>
    </source>
</evidence>
<dbReference type="AlphaFoldDB" id="A0A518EQH2"/>